<dbReference type="AlphaFoldDB" id="A0A382L8D6"/>
<protein>
    <recommendedName>
        <fullName evidence="13">Rod shape-determining protein RodA</fullName>
    </recommendedName>
</protein>
<dbReference type="InterPro" id="IPR001182">
    <property type="entry name" value="FtsW/RodA"/>
</dbReference>
<feature type="transmembrane region" description="Helical" evidence="11">
    <location>
        <begin position="75"/>
        <end position="95"/>
    </location>
</feature>
<sequence>MIDQRLTSNFNWLFFLTCLGISILGVVIIYSANHGRPEAFFRDLYIKQIYWIGYGLVAMLIALALDYRWFSRYAYLIYFFTLLALAYVLVYGVVVSGSRRWIHIGSISIQVSEFAKVSLIIALAKYFESGKLSRPFTLKDLLIPALMTGVLGGLIVIQPDLGTTMMIFFIFLVFVVAIEMETMTLIKLFSSGLLLAPAIWFFLKDYQKSRLLTLFNPELDPLGAGYHSIQSKIAIGSGGFWGKGLLAGTQSRLNFLPEKHTDFIFSVFAEETGFLGVAILLSLFLFVILKGLNIAFRAGDRFGFFLSLGLISSFAFYIIFNVGMTIGLFPITGIPLPLLSYGGSSLITNFFAIGLLLNVEMRRAIH</sequence>
<accession>A0A382L8D6</accession>
<feature type="transmembrane region" description="Helical" evidence="11">
    <location>
        <begin position="136"/>
        <end position="155"/>
    </location>
</feature>
<evidence type="ECO:0000256" key="6">
    <source>
        <dbReference type="ARBA" id="ARBA00022960"/>
    </source>
</evidence>
<dbReference type="GO" id="GO:0015648">
    <property type="term" value="F:lipid-linked peptidoglycan transporter activity"/>
    <property type="evidence" value="ECO:0007669"/>
    <property type="project" value="TreeGrafter"/>
</dbReference>
<keyword evidence="9 11" id="KW-0472">Membrane</keyword>
<feature type="transmembrane region" description="Helical" evidence="11">
    <location>
        <begin position="161"/>
        <end position="178"/>
    </location>
</feature>
<dbReference type="PROSITE" id="PS00428">
    <property type="entry name" value="FTSW_RODA_SPOVE"/>
    <property type="match status" value="1"/>
</dbReference>
<feature type="transmembrane region" description="Helical" evidence="11">
    <location>
        <begin position="273"/>
        <end position="292"/>
    </location>
</feature>
<evidence type="ECO:0000256" key="10">
    <source>
        <dbReference type="ARBA" id="ARBA00023316"/>
    </source>
</evidence>
<evidence type="ECO:0000313" key="12">
    <source>
        <dbReference type="EMBL" id="SVC31412.1"/>
    </source>
</evidence>
<evidence type="ECO:0000256" key="1">
    <source>
        <dbReference type="ARBA" id="ARBA00004141"/>
    </source>
</evidence>
<keyword evidence="8 11" id="KW-1133">Transmembrane helix</keyword>
<gene>
    <name evidence="12" type="ORF">METZ01_LOCUS284266</name>
</gene>
<keyword evidence="6" id="KW-0133">Cell shape</keyword>
<keyword evidence="10" id="KW-0961">Cell wall biogenesis/degradation</keyword>
<evidence type="ECO:0000256" key="11">
    <source>
        <dbReference type="SAM" id="Phobius"/>
    </source>
</evidence>
<evidence type="ECO:0000256" key="8">
    <source>
        <dbReference type="ARBA" id="ARBA00022989"/>
    </source>
</evidence>
<keyword evidence="5 11" id="KW-0812">Transmembrane</keyword>
<comment type="subcellular location">
    <subcellularLocation>
        <location evidence="1">Membrane</location>
        <topology evidence="1">Multi-pass membrane protein</topology>
    </subcellularLocation>
</comment>
<keyword evidence="2" id="KW-1003">Cell membrane</keyword>
<dbReference type="GO" id="GO:0005886">
    <property type="term" value="C:plasma membrane"/>
    <property type="evidence" value="ECO:0007669"/>
    <property type="project" value="TreeGrafter"/>
</dbReference>
<feature type="transmembrane region" description="Helical" evidence="11">
    <location>
        <begin position="304"/>
        <end position="332"/>
    </location>
</feature>
<evidence type="ECO:0000256" key="9">
    <source>
        <dbReference type="ARBA" id="ARBA00023136"/>
    </source>
</evidence>
<dbReference type="PANTHER" id="PTHR30474:SF1">
    <property type="entry name" value="PEPTIDOGLYCAN GLYCOSYLTRANSFERASE MRDB"/>
    <property type="match status" value="1"/>
</dbReference>
<keyword evidence="7" id="KW-0573">Peptidoglycan synthesis</keyword>
<feature type="transmembrane region" description="Helical" evidence="11">
    <location>
        <begin position="12"/>
        <end position="32"/>
    </location>
</feature>
<dbReference type="GO" id="GO:0008360">
    <property type="term" value="P:regulation of cell shape"/>
    <property type="evidence" value="ECO:0007669"/>
    <property type="project" value="UniProtKB-KW"/>
</dbReference>
<organism evidence="12">
    <name type="scientific">marine metagenome</name>
    <dbReference type="NCBI Taxonomy" id="408172"/>
    <lineage>
        <taxon>unclassified sequences</taxon>
        <taxon>metagenomes</taxon>
        <taxon>ecological metagenomes</taxon>
    </lineage>
</organism>
<feature type="transmembrane region" description="Helical" evidence="11">
    <location>
        <begin position="185"/>
        <end position="203"/>
    </location>
</feature>
<keyword evidence="3" id="KW-0328">Glycosyltransferase</keyword>
<evidence type="ECO:0008006" key="13">
    <source>
        <dbReference type="Google" id="ProtNLM"/>
    </source>
</evidence>
<dbReference type="GO" id="GO:0032153">
    <property type="term" value="C:cell division site"/>
    <property type="evidence" value="ECO:0007669"/>
    <property type="project" value="TreeGrafter"/>
</dbReference>
<dbReference type="NCBIfam" id="TIGR02210">
    <property type="entry name" value="rodA_shape"/>
    <property type="match status" value="1"/>
</dbReference>
<evidence type="ECO:0000256" key="4">
    <source>
        <dbReference type="ARBA" id="ARBA00022679"/>
    </source>
</evidence>
<evidence type="ECO:0000256" key="2">
    <source>
        <dbReference type="ARBA" id="ARBA00022475"/>
    </source>
</evidence>
<dbReference type="Pfam" id="PF01098">
    <property type="entry name" value="FTSW_RODA_SPOVE"/>
    <property type="match status" value="1"/>
</dbReference>
<reference evidence="12" key="1">
    <citation type="submission" date="2018-05" db="EMBL/GenBank/DDBJ databases">
        <authorList>
            <person name="Lanie J.A."/>
            <person name="Ng W.-L."/>
            <person name="Kazmierczak K.M."/>
            <person name="Andrzejewski T.M."/>
            <person name="Davidsen T.M."/>
            <person name="Wayne K.J."/>
            <person name="Tettelin H."/>
            <person name="Glass J.I."/>
            <person name="Rusch D."/>
            <person name="Podicherti R."/>
            <person name="Tsui H.-C.T."/>
            <person name="Winkler M.E."/>
        </authorList>
    </citation>
    <scope>NUCLEOTIDE SEQUENCE</scope>
</reference>
<dbReference type="InterPro" id="IPR018365">
    <property type="entry name" value="Cell_cycle_FtsW-rel_CS"/>
</dbReference>
<dbReference type="GO" id="GO:0016757">
    <property type="term" value="F:glycosyltransferase activity"/>
    <property type="evidence" value="ECO:0007669"/>
    <property type="project" value="UniProtKB-KW"/>
</dbReference>
<proteinExistence type="inferred from homology"/>
<dbReference type="PANTHER" id="PTHR30474">
    <property type="entry name" value="CELL CYCLE PROTEIN"/>
    <property type="match status" value="1"/>
</dbReference>
<evidence type="ECO:0000256" key="5">
    <source>
        <dbReference type="ARBA" id="ARBA00022692"/>
    </source>
</evidence>
<name>A0A382L8D6_9ZZZZ</name>
<dbReference type="GO" id="GO:0009252">
    <property type="term" value="P:peptidoglycan biosynthetic process"/>
    <property type="evidence" value="ECO:0007669"/>
    <property type="project" value="UniProtKB-KW"/>
</dbReference>
<dbReference type="InterPro" id="IPR011923">
    <property type="entry name" value="RodA/MrdB"/>
</dbReference>
<dbReference type="GO" id="GO:0051301">
    <property type="term" value="P:cell division"/>
    <property type="evidence" value="ECO:0007669"/>
    <property type="project" value="InterPro"/>
</dbReference>
<dbReference type="EMBL" id="UINC01084607">
    <property type="protein sequence ID" value="SVC31412.1"/>
    <property type="molecule type" value="Genomic_DNA"/>
</dbReference>
<dbReference type="GO" id="GO:0071555">
    <property type="term" value="P:cell wall organization"/>
    <property type="evidence" value="ECO:0007669"/>
    <property type="project" value="UniProtKB-KW"/>
</dbReference>
<keyword evidence="4" id="KW-0808">Transferase</keyword>
<evidence type="ECO:0000256" key="3">
    <source>
        <dbReference type="ARBA" id="ARBA00022676"/>
    </source>
</evidence>
<feature type="transmembrane region" description="Helical" evidence="11">
    <location>
        <begin position="101"/>
        <end position="124"/>
    </location>
</feature>
<feature type="transmembrane region" description="Helical" evidence="11">
    <location>
        <begin position="44"/>
        <end position="63"/>
    </location>
</feature>
<feature type="transmembrane region" description="Helical" evidence="11">
    <location>
        <begin position="338"/>
        <end position="359"/>
    </location>
</feature>
<evidence type="ECO:0000256" key="7">
    <source>
        <dbReference type="ARBA" id="ARBA00022984"/>
    </source>
</evidence>
<dbReference type="HAMAP" id="MF_02079">
    <property type="entry name" value="PGT_RodA"/>
    <property type="match status" value="1"/>
</dbReference>